<comment type="similarity">
    <text evidence="2 8">Belongs to the 4-toluene sulfonate uptake permease (TSUP) (TC 2.A.102) family.</text>
</comment>
<comment type="caution">
    <text evidence="9">The sequence shown here is derived from an EMBL/GenBank/DDBJ whole genome shotgun (WGS) entry which is preliminary data.</text>
</comment>
<feature type="transmembrane region" description="Helical" evidence="8">
    <location>
        <begin position="226"/>
        <end position="244"/>
    </location>
</feature>
<keyword evidence="6 8" id="KW-1133">Transmembrane helix</keyword>
<dbReference type="PANTHER" id="PTHR30269">
    <property type="entry name" value="TRANSMEMBRANE PROTEIN YFCA"/>
    <property type="match status" value="1"/>
</dbReference>
<dbReference type="Proteomes" id="UP000886005">
    <property type="component" value="Unassembled WGS sequence"/>
</dbReference>
<evidence type="ECO:0000256" key="4">
    <source>
        <dbReference type="ARBA" id="ARBA00022475"/>
    </source>
</evidence>
<keyword evidence="7 8" id="KW-0472">Membrane</keyword>
<feature type="transmembrane region" description="Helical" evidence="8">
    <location>
        <begin position="96"/>
        <end position="114"/>
    </location>
</feature>
<evidence type="ECO:0000256" key="1">
    <source>
        <dbReference type="ARBA" id="ARBA00004651"/>
    </source>
</evidence>
<proteinExistence type="inferred from homology"/>
<reference evidence="9" key="1">
    <citation type="journal article" date="2020" name="mSystems">
        <title>Genome- and Community-Level Interaction Insights into Carbon Utilization and Element Cycling Functions of Hydrothermarchaeota in Hydrothermal Sediment.</title>
        <authorList>
            <person name="Zhou Z."/>
            <person name="Liu Y."/>
            <person name="Xu W."/>
            <person name="Pan J."/>
            <person name="Luo Z.H."/>
            <person name="Li M."/>
        </authorList>
    </citation>
    <scope>NUCLEOTIDE SEQUENCE [LARGE SCALE GENOMIC DNA]</scope>
    <source>
        <strain evidence="9">HyVt-456</strain>
    </source>
</reference>
<dbReference type="GO" id="GO:0005886">
    <property type="term" value="C:plasma membrane"/>
    <property type="evidence" value="ECO:0007669"/>
    <property type="project" value="UniProtKB-SubCell"/>
</dbReference>
<evidence type="ECO:0000256" key="5">
    <source>
        <dbReference type="ARBA" id="ARBA00022692"/>
    </source>
</evidence>
<keyword evidence="4 8" id="KW-1003">Cell membrane</keyword>
<comment type="subcellular location">
    <subcellularLocation>
        <location evidence="1 8">Cell membrane</location>
        <topology evidence="1 8">Multi-pass membrane protein</topology>
    </subcellularLocation>
</comment>
<accession>A0A7V1LMD9</accession>
<dbReference type="AlphaFoldDB" id="A0A7V1LMD9"/>
<feature type="transmembrane region" description="Helical" evidence="8">
    <location>
        <begin position="173"/>
        <end position="192"/>
    </location>
</feature>
<evidence type="ECO:0000256" key="2">
    <source>
        <dbReference type="ARBA" id="ARBA00009142"/>
    </source>
</evidence>
<dbReference type="InterPro" id="IPR002781">
    <property type="entry name" value="TM_pro_TauE-like"/>
</dbReference>
<protein>
    <recommendedName>
        <fullName evidence="8">Probable membrane transporter protein</fullName>
    </recommendedName>
</protein>
<organism evidence="9">
    <name type="scientific">Caldithrix abyssi</name>
    <dbReference type="NCBI Taxonomy" id="187145"/>
    <lineage>
        <taxon>Bacteria</taxon>
        <taxon>Pseudomonadati</taxon>
        <taxon>Calditrichota</taxon>
        <taxon>Calditrichia</taxon>
        <taxon>Calditrichales</taxon>
        <taxon>Calditrichaceae</taxon>
        <taxon>Caldithrix</taxon>
    </lineage>
</organism>
<dbReference type="EMBL" id="DRLD01000223">
    <property type="protein sequence ID" value="HED10646.1"/>
    <property type="molecule type" value="Genomic_DNA"/>
</dbReference>
<evidence type="ECO:0000256" key="3">
    <source>
        <dbReference type="ARBA" id="ARBA00022448"/>
    </source>
</evidence>
<evidence type="ECO:0000256" key="7">
    <source>
        <dbReference type="ARBA" id="ARBA00023136"/>
    </source>
</evidence>
<evidence type="ECO:0000313" key="9">
    <source>
        <dbReference type="EMBL" id="HED10646.1"/>
    </source>
</evidence>
<evidence type="ECO:0000256" key="8">
    <source>
        <dbReference type="RuleBase" id="RU363041"/>
    </source>
</evidence>
<dbReference type="Pfam" id="PF01925">
    <property type="entry name" value="TauE"/>
    <property type="match status" value="1"/>
</dbReference>
<feature type="transmembrane region" description="Helical" evidence="8">
    <location>
        <begin position="71"/>
        <end position="90"/>
    </location>
</feature>
<sequence>MKLLLLTFTGFAAGFINIFAGGGSTLTLPALIFFGLDTATANGSNRIALLIQNISAATGFHQKKVRSLKRAMLFAAFTLPGAIAGAFFSTKIPDVWFQRILALVMVGVIITFFINKDYSLFNAGHERERPSLLFYTALFGIGFYGGFIQVGVGFILMATLYNFLHTSLVKVNYYKIVIVLFYTIPALAVFILSDKVNWTAGLAMAAGNAAGGWLAARVQVKRGDKLIRYVLAVAIFIMAVKLFWQL</sequence>
<keyword evidence="5 8" id="KW-0812">Transmembrane</keyword>
<feature type="transmembrane region" description="Helical" evidence="8">
    <location>
        <begin position="134"/>
        <end position="161"/>
    </location>
</feature>
<dbReference type="InterPro" id="IPR052017">
    <property type="entry name" value="TSUP"/>
</dbReference>
<keyword evidence="3" id="KW-0813">Transport</keyword>
<dbReference type="PANTHER" id="PTHR30269:SF0">
    <property type="entry name" value="MEMBRANE TRANSPORTER PROTEIN YFCA-RELATED"/>
    <property type="match status" value="1"/>
</dbReference>
<gene>
    <name evidence="9" type="ORF">ENJ10_08145</name>
</gene>
<evidence type="ECO:0000256" key="6">
    <source>
        <dbReference type="ARBA" id="ARBA00022989"/>
    </source>
</evidence>
<name>A0A7V1LMD9_CALAY</name>